<proteinExistence type="predicted"/>
<dbReference type="EMBL" id="BRLH01000004">
    <property type="protein sequence ID" value="GKX55925.1"/>
    <property type="molecule type" value="Genomic_DNA"/>
</dbReference>
<evidence type="ECO:0000313" key="3">
    <source>
        <dbReference type="EMBL" id="GKX55925.1"/>
    </source>
</evidence>
<sequence length="134" mass="15148">MKFMLLPAAVLLCFSASIQAETQPEVDCNNAMTTPELNACAEKTFNEADKKLNQAYQALMKTLSQPDEDGLPYSKVKSNLREGQRAWVTFRQKDCDAVFALHSGGTIRSVMYWGCMTDRTSKRTEELTSYIYNE</sequence>
<evidence type="ECO:0000256" key="1">
    <source>
        <dbReference type="SAM" id="SignalP"/>
    </source>
</evidence>
<organism evidence="3 4">
    <name type="scientific">Leminorella grimontii</name>
    <dbReference type="NCBI Taxonomy" id="82981"/>
    <lineage>
        <taxon>Bacteria</taxon>
        <taxon>Pseudomonadati</taxon>
        <taxon>Pseudomonadota</taxon>
        <taxon>Gammaproteobacteria</taxon>
        <taxon>Enterobacterales</taxon>
        <taxon>Budviciaceae</taxon>
        <taxon>Leminorella</taxon>
    </lineage>
</organism>
<dbReference type="Gene3D" id="1.20.1270.180">
    <property type="match status" value="1"/>
</dbReference>
<feature type="domain" description="Lysozyme inhibitor LprI-like N-terminal" evidence="2">
    <location>
        <begin position="28"/>
        <end position="127"/>
    </location>
</feature>
<evidence type="ECO:0000313" key="4">
    <source>
        <dbReference type="Proteomes" id="UP001058124"/>
    </source>
</evidence>
<dbReference type="PANTHER" id="PTHR39176:SF1">
    <property type="entry name" value="PERIPLASMIC PROTEIN"/>
    <property type="match status" value="1"/>
</dbReference>
<dbReference type="InterPro" id="IPR009739">
    <property type="entry name" value="LprI-like_N"/>
</dbReference>
<dbReference type="RefSeq" id="WP_027274340.1">
    <property type="nucleotide sequence ID" value="NZ_BRLH01000004.1"/>
</dbReference>
<protein>
    <recommendedName>
        <fullName evidence="2">Lysozyme inhibitor LprI-like N-terminal domain-containing protein</fullName>
    </recommendedName>
</protein>
<reference evidence="3" key="1">
    <citation type="submission" date="2022-06" db="EMBL/GenBank/DDBJ databases">
        <title>Draft genome sequences of Leminorella grimontii str. JCM5902.</title>
        <authorList>
            <person name="Wakabayashi Y."/>
            <person name="Kojima K."/>
        </authorList>
    </citation>
    <scope>NUCLEOTIDE SEQUENCE</scope>
    <source>
        <strain evidence="3">JCM 5902</strain>
    </source>
</reference>
<name>A0AAV5N300_9GAMM</name>
<gene>
    <name evidence="3" type="ORF">SOASR030_20370</name>
</gene>
<accession>A0AAV5N300</accession>
<keyword evidence="4" id="KW-1185">Reference proteome</keyword>
<dbReference type="AlphaFoldDB" id="A0AAV5N300"/>
<feature type="signal peptide" evidence="1">
    <location>
        <begin position="1"/>
        <end position="20"/>
    </location>
</feature>
<dbReference type="Pfam" id="PF07007">
    <property type="entry name" value="LprI"/>
    <property type="match status" value="1"/>
</dbReference>
<comment type="caution">
    <text evidence="3">The sequence shown here is derived from an EMBL/GenBank/DDBJ whole genome shotgun (WGS) entry which is preliminary data.</text>
</comment>
<evidence type="ECO:0000259" key="2">
    <source>
        <dbReference type="Pfam" id="PF07007"/>
    </source>
</evidence>
<feature type="chain" id="PRO_5043394526" description="Lysozyme inhibitor LprI-like N-terminal domain-containing protein" evidence="1">
    <location>
        <begin position="21"/>
        <end position="134"/>
    </location>
</feature>
<dbReference type="Proteomes" id="UP001058124">
    <property type="component" value="Unassembled WGS sequence"/>
</dbReference>
<keyword evidence="1" id="KW-0732">Signal</keyword>
<dbReference type="PANTHER" id="PTHR39176">
    <property type="entry name" value="PERIPLASMIC PROTEIN-RELATED"/>
    <property type="match status" value="1"/>
</dbReference>